<organism evidence="2 3">
    <name type="scientific">Candidatus Taylorbacteria bacterium RIFCSPHIGHO2_01_FULL_51_15</name>
    <dbReference type="NCBI Taxonomy" id="1802304"/>
    <lineage>
        <taxon>Bacteria</taxon>
        <taxon>Candidatus Tayloriibacteriota</taxon>
    </lineage>
</organism>
<dbReference type="Proteomes" id="UP000178121">
    <property type="component" value="Unassembled WGS sequence"/>
</dbReference>
<accession>A0A1G2MFJ3</accession>
<reference evidence="2 3" key="1">
    <citation type="journal article" date="2016" name="Nat. Commun.">
        <title>Thousands of microbial genomes shed light on interconnected biogeochemical processes in an aquifer system.</title>
        <authorList>
            <person name="Anantharaman K."/>
            <person name="Brown C.T."/>
            <person name="Hug L.A."/>
            <person name="Sharon I."/>
            <person name="Castelle C.J."/>
            <person name="Probst A.J."/>
            <person name="Thomas B.C."/>
            <person name="Singh A."/>
            <person name="Wilkins M.J."/>
            <person name="Karaoz U."/>
            <person name="Brodie E.L."/>
            <person name="Williams K.H."/>
            <person name="Hubbard S.S."/>
            <person name="Banfield J.F."/>
        </authorList>
    </citation>
    <scope>NUCLEOTIDE SEQUENCE [LARGE SCALE GENOMIC DNA]</scope>
</reference>
<comment type="caution">
    <text evidence="2">The sequence shown here is derived from an EMBL/GenBank/DDBJ whole genome shotgun (WGS) entry which is preliminary data.</text>
</comment>
<name>A0A1G2MFJ3_9BACT</name>
<sequence length="186" mass="22042">MEKTITLEKKTVRYTLLTSRRAKHLRLSIARGGIFTVTTPLKIPQGVVEAFIVRKSAWVLRNLSEFGRLRRLRKVPSRGRRALLLRESTRALVHERLARFNAFYQCRWGRVSVRNQKRRWGSCSRKGNLNFNYRIALLPSHLADYIIVHELCHLRELNHSSRFWDLVAKTLPNHRDLKRELREFCV</sequence>
<protein>
    <recommendedName>
        <fullName evidence="1">YgjP-like metallopeptidase domain-containing protein</fullName>
    </recommendedName>
</protein>
<feature type="domain" description="YgjP-like metallopeptidase" evidence="1">
    <location>
        <begin position="84"/>
        <end position="183"/>
    </location>
</feature>
<gene>
    <name evidence="2" type="ORF">A2849_02670</name>
</gene>
<evidence type="ECO:0000313" key="2">
    <source>
        <dbReference type="EMBL" id="OHA21811.1"/>
    </source>
</evidence>
<dbReference type="InterPro" id="IPR002725">
    <property type="entry name" value="YgjP-like_metallopeptidase"/>
</dbReference>
<proteinExistence type="predicted"/>
<dbReference type="CDD" id="cd07344">
    <property type="entry name" value="M48_yhfN_like"/>
    <property type="match status" value="1"/>
</dbReference>
<dbReference type="PANTHER" id="PTHR30399">
    <property type="entry name" value="UNCHARACTERIZED PROTEIN YGJP"/>
    <property type="match status" value="1"/>
</dbReference>
<dbReference type="Pfam" id="PF01863">
    <property type="entry name" value="YgjP-like"/>
    <property type="match status" value="1"/>
</dbReference>
<dbReference type="PANTHER" id="PTHR30399:SF1">
    <property type="entry name" value="UTP PYROPHOSPHATASE"/>
    <property type="match status" value="1"/>
</dbReference>
<evidence type="ECO:0000259" key="1">
    <source>
        <dbReference type="Pfam" id="PF01863"/>
    </source>
</evidence>
<dbReference type="EMBL" id="MHRI01000003">
    <property type="protein sequence ID" value="OHA21811.1"/>
    <property type="molecule type" value="Genomic_DNA"/>
</dbReference>
<evidence type="ECO:0000313" key="3">
    <source>
        <dbReference type="Proteomes" id="UP000178121"/>
    </source>
</evidence>
<dbReference type="InterPro" id="IPR053136">
    <property type="entry name" value="UTP_pyrophosphatase-like"/>
</dbReference>
<dbReference type="AlphaFoldDB" id="A0A1G2MFJ3"/>
<dbReference type="Gene3D" id="3.30.2010.10">
    <property type="entry name" value="Metalloproteases ('zincins'), catalytic domain"/>
    <property type="match status" value="1"/>
</dbReference>